<keyword evidence="2" id="KW-1185">Reference proteome</keyword>
<name>A0ACC1PQD8_9PEZI</name>
<dbReference type="EMBL" id="JAPDGR010000032">
    <property type="protein sequence ID" value="KAJ2998236.1"/>
    <property type="molecule type" value="Genomic_DNA"/>
</dbReference>
<accession>A0ACC1PQD8</accession>
<protein>
    <submittedName>
        <fullName evidence="1">Uncharacterized protein</fullName>
    </submittedName>
</protein>
<gene>
    <name evidence="1" type="ORF">NUW58_g385</name>
</gene>
<dbReference type="Proteomes" id="UP001143856">
    <property type="component" value="Unassembled WGS sequence"/>
</dbReference>
<sequence>MYDRFLGRYTAFASNEDAMVKSIKVDLTKSIDSLLPTMMEEADHAIAESLDLPGDSWVQIPLHGVSTRLIAFLSGRTLVGLPLSRSSEWIDAAINVTLNAMAGSGKLWEYPAWSWPIVQYFLPETKAVRMYFDKTAKMLAPLLKERRQRISNPDFKPPADMTQWLVQHAKGDPWSLKYHTRQHIVLNIAAIHTTSGQLSNTLYELAKRPEYLRSLREEIELHADQGAILTKQSLFQMKKMDSFLREVQRVNAPGLVSVNRKVLDPVTLSDGTTLPANISLAVAADAVARDPRIWGNPSEFDGFRFAKLRMTPADDNRYQFTSINEESLGFGYGRSACPGRFFAAAELKVLVSRIIMQYDMKLLGDDPGQFHRFFEIVGGPDHTRKISFKRRSQHP</sequence>
<evidence type="ECO:0000313" key="2">
    <source>
        <dbReference type="Proteomes" id="UP001143856"/>
    </source>
</evidence>
<organism evidence="1 2">
    <name type="scientific">Xylaria curta</name>
    <dbReference type="NCBI Taxonomy" id="42375"/>
    <lineage>
        <taxon>Eukaryota</taxon>
        <taxon>Fungi</taxon>
        <taxon>Dikarya</taxon>
        <taxon>Ascomycota</taxon>
        <taxon>Pezizomycotina</taxon>
        <taxon>Sordariomycetes</taxon>
        <taxon>Xylariomycetidae</taxon>
        <taxon>Xylariales</taxon>
        <taxon>Xylariaceae</taxon>
        <taxon>Xylaria</taxon>
    </lineage>
</organism>
<proteinExistence type="predicted"/>
<comment type="caution">
    <text evidence="1">The sequence shown here is derived from an EMBL/GenBank/DDBJ whole genome shotgun (WGS) entry which is preliminary data.</text>
</comment>
<reference evidence="1" key="1">
    <citation type="submission" date="2022-10" db="EMBL/GenBank/DDBJ databases">
        <title>Genome Sequence of Xylaria curta.</title>
        <authorList>
            <person name="Buettner E."/>
        </authorList>
    </citation>
    <scope>NUCLEOTIDE SEQUENCE</scope>
    <source>
        <strain evidence="1">Babe10</strain>
    </source>
</reference>
<evidence type="ECO:0000313" key="1">
    <source>
        <dbReference type="EMBL" id="KAJ2998236.1"/>
    </source>
</evidence>